<feature type="domain" description="H repeat-associated protein N-terminal" evidence="1">
    <location>
        <begin position="17"/>
        <end position="68"/>
    </location>
</feature>
<dbReference type="InterPro" id="IPR032806">
    <property type="entry name" value="YbfD_N"/>
</dbReference>
<organism evidence="2 3">
    <name type="scientific">Nocardiopsis codii</name>
    <dbReference type="NCBI Taxonomy" id="3065942"/>
    <lineage>
        <taxon>Bacteria</taxon>
        <taxon>Bacillati</taxon>
        <taxon>Actinomycetota</taxon>
        <taxon>Actinomycetes</taxon>
        <taxon>Streptosporangiales</taxon>
        <taxon>Nocardiopsidaceae</taxon>
        <taxon>Nocardiopsis</taxon>
    </lineage>
</organism>
<evidence type="ECO:0000313" key="3">
    <source>
        <dbReference type="Proteomes" id="UP001356095"/>
    </source>
</evidence>
<protein>
    <submittedName>
        <fullName evidence="2">Transposase family protein</fullName>
    </submittedName>
</protein>
<dbReference type="RefSeq" id="WP_330092739.1">
    <property type="nucleotide sequence ID" value="NZ_JAUZMY010000016.1"/>
</dbReference>
<evidence type="ECO:0000259" key="1">
    <source>
        <dbReference type="Pfam" id="PF13808"/>
    </source>
</evidence>
<proteinExistence type="predicted"/>
<evidence type="ECO:0000313" key="2">
    <source>
        <dbReference type="EMBL" id="MEE2038968.1"/>
    </source>
</evidence>
<dbReference type="Proteomes" id="UP001356095">
    <property type="component" value="Unassembled WGS sequence"/>
</dbReference>
<comment type="caution">
    <text evidence="2">The sequence shown here is derived from an EMBL/GenBank/DDBJ whole genome shotgun (WGS) entry which is preliminary data.</text>
</comment>
<gene>
    <name evidence="2" type="ORF">Q8791_17265</name>
</gene>
<keyword evidence="3" id="KW-1185">Reference proteome</keyword>
<dbReference type="EMBL" id="JAUZMY010000016">
    <property type="protein sequence ID" value="MEE2038968.1"/>
    <property type="molecule type" value="Genomic_DNA"/>
</dbReference>
<dbReference type="Pfam" id="PF13808">
    <property type="entry name" value="DDE_Tnp_1_assoc"/>
    <property type="match status" value="1"/>
</dbReference>
<accession>A0ABU7K9P9</accession>
<reference evidence="2 3" key="1">
    <citation type="submission" date="2023-08" db="EMBL/GenBank/DDBJ databases">
        <authorList>
            <person name="Girao M."/>
            <person name="Carvalho M.F."/>
        </authorList>
    </citation>
    <scope>NUCLEOTIDE SEQUENCE [LARGE SCALE GENOMIC DNA]</scope>
    <source>
        <strain evidence="2 3">CT-R113</strain>
    </source>
</reference>
<sequence length="101" mass="10714">MRPQFAMPVTAPVDLLSKLAALADPRSPRGRRHSLASALLCALCAMLAGARHLRAIGQWADAAPQHTLIRLGCRITCVALGARTAPSAGSCSPWLPRPWPP</sequence>
<name>A0ABU7K9P9_9ACTN</name>